<evidence type="ECO:0000256" key="5">
    <source>
        <dbReference type="SAM" id="Phobius"/>
    </source>
</evidence>
<feature type="transmembrane region" description="Helical" evidence="5">
    <location>
        <begin position="314"/>
        <end position="338"/>
    </location>
</feature>
<dbReference type="PANTHER" id="PTHR23503:SF108">
    <property type="entry name" value="MAJOR FACILITATOR SUPERFAMILY (MFS) PROFILE DOMAIN-CONTAINING PROTEIN"/>
    <property type="match status" value="1"/>
</dbReference>
<sequence length="375" mass="41771">MFVSTLVGIVAVLCALPELFIVSRILGAGMGSECPKTELRGTCYFIAGTTFTATMVVGTVLGMDIIIGDNVLLIVGIGAIPTLLCCLFMLPTKETPKYLLVKENNRQAAMESLIFYQGYEVDHQKFLDETLKEEEDSHCEVSTLVLLKEIFYKPYLMRAVLLGIASMQLIVGFWPISTQLLMAHFPLGTAQMFSSIFNGVSFLSGITGVFIIGRVQRRKLMVGSSIASLFFLMGYIMFDRLAILVAPIFKYGCFATMFLCHVFFGVGYGTIAFYITGELLPQLHRSLGQSVVFFVTLAVSFFFSFVTLPAYETYSVWAFIPLFVIPGIVCVIYLYLYLPETRGKEIHEIVEEMKQSFKTATSRESLNPASEPTNF</sequence>
<dbReference type="PANTHER" id="PTHR23503">
    <property type="entry name" value="SOLUTE CARRIER FAMILY 2"/>
    <property type="match status" value="1"/>
</dbReference>
<protein>
    <submittedName>
        <fullName evidence="6">Sugar transporter domain-containing protein</fullName>
    </submittedName>
</protein>
<dbReference type="AlphaFoldDB" id="A0AAD4MZV3"/>
<feature type="transmembrane region" description="Helical" evidence="5">
    <location>
        <begin position="43"/>
        <end position="65"/>
    </location>
</feature>
<name>A0AAD4MZV3_9BILA</name>
<accession>A0AAD4MZV3</accession>
<proteinExistence type="predicted"/>
<comment type="caution">
    <text evidence="6">The sequence shown here is derived from an EMBL/GenBank/DDBJ whole genome shotgun (WGS) entry which is preliminary data.</text>
</comment>
<comment type="subcellular location">
    <subcellularLocation>
        <location evidence="1">Membrane</location>
    </subcellularLocation>
</comment>
<keyword evidence="2 5" id="KW-0812">Transmembrane</keyword>
<dbReference type="SUPFAM" id="SSF103473">
    <property type="entry name" value="MFS general substrate transporter"/>
    <property type="match status" value="1"/>
</dbReference>
<organism evidence="6 7">
    <name type="scientific">Ditylenchus destructor</name>
    <dbReference type="NCBI Taxonomy" id="166010"/>
    <lineage>
        <taxon>Eukaryota</taxon>
        <taxon>Metazoa</taxon>
        <taxon>Ecdysozoa</taxon>
        <taxon>Nematoda</taxon>
        <taxon>Chromadorea</taxon>
        <taxon>Rhabditida</taxon>
        <taxon>Tylenchina</taxon>
        <taxon>Tylenchomorpha</taxon>
        <taxon>Sphaerularioidea</taxon>
        <taxon>Anguinidae</taxon>
        <taxon>Anguininae</taxon>
        <taxon>Ditylenchus</taxon>
    </lineage>
</organism>
<feature type="transmembrane region" description="Helical" evidence="5">
    <location>
        <begin position="71"/>
        <end position="90"/>
    </location>
</feature>
<evidence type="ECO:0000256" key="4">
    <source>
        <dbReference type="ARBA" id="ARBA00023136"/>
    </source>
</evidence>
<dbReference type="EMBL" id="JAKKPZ010000027">
    <property type="protein sequence ID" value="KAI1710137.1"/>
    <property type="molecule type" value="Genomic_DNA"/>
</dbReference>
<feature type="transmembrane region" description="Helical" evidence="5">
    <location>
        <begin position="196"/>
        <end position="215"/>
    </location>
</feature>
<keyword evidence="6" id="KW-0762">Sugar transport</keyword>
<dbReference type="Pfam" id="PF00083">
    <property type="entry name" value="Sugar_tr"/>
    <property type="match status" value="1"/>
</dbReference>
<keyword evidence="6" id="KW-0813">Transport</keyword>
<dbReference type="Gene3D" id="1.20.1250.20">
    <property type="entry name" value="MFS general substrate transporter like domains"/>
    <property type="match status" value="1"/>
</dbReference>
<reference evidence="6" key="1">
    <citation type="submission" date="2022-01" db="EMBL/GenBank/DDBJ databases">
        <title>Genome Sequence Resource for Two Populations of Ditylenchus destructor, the Migratory Endoparasitic Phytonematode.</title>
        <authorList>
            <person name="Zhang H."/>
            <person name="Lin R."/>
            <person name="Xie B."/>
        </authorList>
    </citation>
    <scope>NUCLEOTIDE SEQUENCE</scope>
    <source>
        <strain evidence="6">BazhouSP</strain>
    </source>
</reference>
<feature type="transmembrane region" description="Helical" evidence="5">
    <location>
        <begin position="155"/>
        <end position="176"/>
    </location>
</feature>
<gene>
    <name evidence="6" type="ORF">DdX_10811</name>
</gene>
<dbReference type="Proteomes" id="UP001201812">
    <property type="component" value="Unassembled WGS sequence"/>
</dbReference>
<dbReference type="GO" id="GO:0015149">
    <property type="term" value="F:hexose transmembrane transporter activity"/>
    <property type="evidence" value="ECO:0007669"/>
    <property type="project" value="TreeGrafter"/>
</dbReference>
<keyword evidence="3 5" id="KW-1133">Transmembrane helix</keyword>
<feature type="transmembrane region" description="Helical" evidence="5">
    <location>
        <begin position="255"/>
        <end position="275"/>
    </location>
</feature>
<dbReference type="InterPro" id="IPR036259">
    <property type="entry name" value="MFS_trans_sf"/>
</dbReference>
<evidence type="ECO:0000256" key="3">
    <source>
        <dbReference type="ARBA" id="ARBA00022989"/>
    </source>
</evidence>
<dbReference type="InterPro" id="IPR005828">
    <property type="entry name" value="MFS_sugar_transport-like"/>
</dbReference>
<keyword evidence="4 5" id="KW-0472">Membrane</keyword>
<feature type="transmembrane region" description="Helical" evidence="5">
    <location>
        <begin position="227"/>
        <end position="249"/>
    </location>
</feature>
<feature type="transmembrane region" description="Helical" evidence="5">
    <location>
        <begin position="287"/>
        <end position="308"/>
    </location>
</feature>
<feature type="transmembrane region" description="Helical" evidence="5">
    <location>
        <begin position="6"/>
        <end position="31"/>
    </location>
</feature>
<evidence type="ECO:0000256" key="2">
    <source>
        <dbReference type="ARBA" id="ARBA00022692"/>
    </source>
</evidence>
<dbReference type="GO" id="GO:0016020">
    <property type="term" value="C:membrane"/>
    <property type="evidence" value="ECO:0007669"/>
    <property type="project" value="UniProtKB-SubCell"/>
</dbReference>
<dbReference type="InterPro" id="IPR045263">
    <property type="entry name" value="GLUT"/>
</dbReference>
<evidence type="ECO:0000313" key="7">
    <source>
        <dbReference type="Proteomes" id="UP001201812"/>
    </source>
</evidence>
<evidence type="ECO:0000256" key="1">
    <source>
        <dbReference type="ARBA" id="ARBA00004370"/>
    </source>
</evidence>
<keyword evidence="7" id="KW-1185">Reference proteome</keyword>
<evidence type="ECO:0000313" key="6">
    <source>
        <dbReference type="EMBL" id="KAI1710137.1"/>
    </source>
</evidence>